<dbReference type="Pfam" id="PF02580">
    <property type="entry name" value="Tyr_Deacylase"/>
    <property type="match status" value="1"/>
</dbReference>
<dbReference type="RefSeq" id="WP_074758915.1">
    <property type="nucleotide sequence ID" value="NZ_FOGJ01000044.1"/>
</dbReference>
<dbReference type="PANTHER" id="PTHR10472:SF5">
    <property type="entry name" value="D-AMINOACYL-TRNA DEACYLASE 1"/>
    <property type="match status" value="1"/>
</dbReference>
<dbReference type="PANTHER" id="PTHR10472">
    <property type="entry name" value="D-TYROSYL-TRNA TYR DEACYLASE"/>
    <property type="match status" value="1"/>
</dbReference>
<dbReference type="GO" id="GO:0051500">
    <property type="term" value="F:D-tyrosyl-tRNA(Tyr) deacylase activity"/>
    <property type="evidence" value="ECO:0007669"/>
    <property type="project" value="TreeGrafter"/>
</dbReference>
<evidence type="ECO:0000256" key="1">
    <source>
        <dbReference type="ARBA" id="ARBA00009673"/>
    </source>
</evidence>
<dbReference type="Gene3D" id="3.50.80.10">
    <property type="entry name" value="D-tyrosyl-tRNA(Tyr) deacylase"/>
    <property type="match status" value="1"/>
</dbReference>
<accession>A0A1H9X5H2</accession>
<dbReference type="InterPro" id="IPR023509">
    <property type="entry name" value="DTD-like_sf"/>
</dbReference>
<dbReference type="NCBIfam" id="TIGR00256">
    <property type="entry name" value="D-aminoacyl-tRNA deacylase"/>
    <property type="match status" value="1"/>
</dbReference>
<dbReference type="GO" id="GO:0005737">
    <property type="term" value="C:cytoplasm"/>
    <property type="evidence" value="ECO:0007669"/>
    <property type="project" value="UniProtKB-SubCell"/>
</dbReference>
<keyword evidence="2" id="KW-0694">RNA-binding</keyword>
<dbReference type="EC" id="3.1.1.-" evidence="2"/>
<dbReference type="EMBL" id="FOGJ01000044">
    <property type="protein sequence ID" value="SES41374.1"/>
    <property type="molecule type" value="Genomic_DNA"/>
</dbReference>
<comment type="domain">
    <text evidence="2">A Gly-cisPro motif from one monomer fits into the active site of the other monomer to allow specific chiral rejection of L-amino acids.</text>
</comment>
<dbReference type="Proteomes" id="UP000182584">
    <property type="component" value="Unassembled WGS sequence"/>
</dbReference>
<sequence length="150" mass="16437">MRFVIQVVTDSQVTVDGEVKGKIGKGFMVLIGIGHEDTKEIADVMVKKMLGLRIFADENGKTNLSLDQVDGQLLLISQFTLYADCRHGNRPGFTDAAGPELANDLYEYIISKCKEKVPVVEKGVFGADMKVSLTNDGPFTIVLDSKDLIK</sequence>
<protein>
    <recommendedName>
        <fullName evidence="2">D-aminoacyl-tRNA deacylase</fullName>
        <shortName evidence="2">DTD</shortName>
        <ecNumber evidence="2">3.1.1.96</ecNumber>
    </recommendedName>
    <alternativeName>
        <fullName evidence="2">Gly-tRNA(Ala) deacylase</fullName>
        <ecNumber evidence="2">3.1.1.-</ecNumber>
    </alternativeName>
</protein>
<comment type="catalytic activity">
    <reaction evidence="2">
        <text>a D-aminoacyl-tRNA + H2O = a tRNA + a D-alpha-amino acid + H(+)</text>
        <dbReference type="Rhea" id="RHEA:13953"/>
        <dbReference type="Rhea" id="RHEA-COMP:10123"/>
        <dbReference type="Rhea" id="RHEA-COMP:10124"/>
        <dbReference type="ChEBI" id="CHEBI:15377"/>
        <dbReference type="ChEBI" id="CHEBI:15378"/>
        <dbReference type="ChEBI" id="CHEBI:59871"/>
        <dbReference type="ChEBI" id="CHEBI:78442"/>
        <dbReference type="ChEBI" id="CHEBI:79333"/>
        <dbReference type="EC" id="3.1.1.96"/>
    </reaction>
</comment>
<keyword evidence="2" id="KW-0963">Cytoplasm</keyword>
<dbReference type="eggNOG" id="COG1490">
    <property type="taxonomic scope" value="Bacteria"/>
</dbReference>
<feature type="short sequence motif" description="Gly-cisPro motif, important for rejection of L-amino acids" evidence="2">
    <location>
        <begin position="137"/>
        <end position="138"/>
    </location>
</feature>
<gene>
    <name evidence="2" type="primary">dtd</name>
    <name evidence="3" type="ORF">SAMN04487884_1446</name>
</gene>
<dbReference type="HAMAP" id="MF_00518">
    <property type="entry name" value="Deacylase_Dtd"/>
    <property type="match status" value="1"/>
</dbReference>
<dbReference type="GO" id="GO:0106026">
    <property type="term" value="F:Gly-tRNA(Ala) deacylase activity"/>
    <property type="evidence" value="ECO:0007669"/>
    <property type="project" value="UniProtKB-UniRule"/>
</dbReference>
<dbReference type="InterPro" id="IPR003732">
    <property type="entry name" value="Daa-tRNA_deacyls_DTD"/>
</dbReference>
<dbReference type="EC" id="3.1.1.96" evidence="2"/>
<dbReference type="GO" id="GO:0043908">
    <property type="term" value="F:Ser(Gly)-tRNA(Ala) hydrolase activity"/>
    <property type="evidence" value="ECO:0007669"/>
    <property type="project" value="UniProtKB-UniRule"/>
</dbReference>
<keyword evidence="2" id="KW-0820">tRNA-binding</keyword>
<organism evidence="3 4">
    <name type="scientific">Butyrivibrio fibrisolvens</name>
    <dbReference type="NCBI Taxonomy" id="831"/>
    <lineage>
        <taxon>Bacteria</taxon>
        <taxon>Bacillati</taxon>
        <taxon>Bacillota</taxon>
        <taxon>Clostridia</taxon>
        <taxon>Lachnospirales</taxon>
        <taxon>Lachnospiraceae</taxon>
        <taxon>Butyrivibrio</taxon>
    </lineage>
</organism>
<comment type="subcellular location">
    <subcellularLocation>
        <location evidence="2">Cytoplasm</location>
    </subcellularLocation>
</comment>
<dbReference type="SUPFAM" id="SSF69500">
    <property type="entry name" value="DTD-like"/>
    <property type="match status" value="1"/>
</dbReference>
<comment type="catalytic activity">
    <reaction evidence="2">
        <text>glycyl-tRNA(Ala) + H2O = tRNA(Ala) + glycine + H(+)</text>
        <dbReference type="Rhea" id="RHEA:53744"/>
        <dbReference type="Rhea" id="RHEA-COMP:9657"/>
        <dbReference type="Rhea" id="RHEA-COMP:13640"/>
        <dbReference type="ChEBI" id="CHEBI:15377"/>
        <dbReference type="ChEBI" id="CHEBI:15378"/>
        <dbReference type="ChEBI" id="CHEBI:57305"/>
        <dbReference type="ChEBI" id="CHEBI:78442"/>
        <dbReference type="ChEBI" id="CHEBI:78522"/>
    </reaction>
</comment>
<comment type="function">
    <text evidence="2">An aminoacyl-tRNA editing enzyme that deacylates mischarged D-aminoacyl-tRNAs. Also deacylates mischarged glycyl-tRNA(Ala), protecting cells against glycine mischarging by AlaRS. Acts via tRNA-based rather than protein-based catalysis; rejects L-amino acids rather than detecting D-amino acids in the active site. By recycling D-aminoacyl-tRNA to D-amino acids and free tRNA molecules, this enzyme counteracts the toxicity associated with the formation of D-aminoacyl-tRNA entities in vivo and helps enforce protein L-homochirality.</text>
</comment>
<dbReference type="GO" id="GO:0000049">
    <property type="term" value="F:tRNA binding"/>
    <property type="evidence" value="ECO:0007669"/>
    <property type="project" value="UniProtKB-UniRule"/>
</dbReference>
<evidence type="ECO:0000313" key="3">
    <source>
        <dbReference type="EMBL" id="SES41374.1"/>
    </source>
</evidence>
<dbReference type="FunFam" id="3.50.80.10:FF:000001">
    <property type="entry name" value="D-aminoacyl-tRNA deacylase"/>
    <property type="match status" value="1"/>
</dbReference>
<evidence type="ECO:0000256" key="2">
    <source>
        <dbReference type="HAMAP-Rule" id="MF_00518"/>
    </source>
</evidence>
<dbReference type="GO" id="GO:0019478">
    <property type="term" value="P:D-amino acid catabolic process"/>
    <property type="evidence" value="ECO:0007669"/>
    <property type="project" value="UniProtKB-UniRule"/>
</dbReference>
<evidence type="ECO:0000313" key="4">
    <source>
        <dbReference type="Proteomes" id="UP000182584"/>
    </source>
</evidence>
<dbReference type="AlphaFoldDB" id="A0A1H9X5H2"/>
<comment type="similarity">
    <text evidence="1 2">Belongs to the DTD family.</text>
</comment>
<proteinExistence type="inferred from homology"/>
<comment type="subunit">
    <text evidence="2">Homodimer.</text>
</comment>
<name>A0A1H9X5H2_BUTFI</name>
<keyword evidence="2" id="KW-0378">Hydrolase</keyword>
<dbReference type="OrthoDB" id="9801395at2"/>
<reference evidence="3 4" key="1">
    <citation type="submission" date="2016-10" db="EMBL/GenBank/DDBJ databases">
        <authorList>
            <person name="de Groot N.N."/>
        </authorList>
    </citation>
    <scope>NUCLEOTIDE SEQUENCE [LARGE SCALE GENOMIC DNA]</scope>
    <source>
        <strain evidence="3 4">AR40</strain>
    </source>
</reference>